<dbReference type="CDD" id="cd09339">
    <property type="entry name" value="LIM4_Paxillin_like"/>
    <property type="match status" value="1"/>
</dbReference>
<organism evidence="8 9">
    <name type="scientific">Trichuris muris</name>
    <name type="common">Mouse whipworm</name>
    <dbReference type="NCBI Taxonomy" id="70415"/>
    <lineage>
        <taxon>Eukaryota</taxon>
        <taxon>Metazoa</taxon>
        <taxon>Ecdysozoa</taxon>
        <taxon>Nematoda</taxon>
        <taxon>Enoplea</taxon>
        <taxon>Dorylaimia</taxon>
        <taxon>Trichinellida</taxon>
        <taxon>Trichuridae</taxon>
        <taxon>Trichuris</taxon>
    </lineage>
</organism>
<dbReference type="FunFam" id="2.10.110.10:FF:000009">
    <property type="entry name" value="Paxillin isoform 1"/>
    <property type="match status" value="1"/>
</dbReference>
<evidence type="ECO:0000256" key="3">
    <source>
        <dbReference type="ARBA" id="ARBA00023038"/>
    </source>
</evidence>
<evidence type="ECO:0000256" key="5">
    <source>
        <dbReference type="PROSITE-ProRule" id="PRU00125"/>
    </source>
</evidence>
<keyword evidence="3 5" id="KW-0440">LIM domain</keyword>
<dbReference type="GO" id="GO:0046872">
    <property type="term" value="F:metal ion binding"/>
    <property type="evidence" value="ECO:0007669"/>
    <property type="project" value="UniProtKB-KW"/>
</dbReference>
<keyword evidence="1 5" id="KW-0479">Metal-binding</keyword>
<evidence type="ECO:0000313" key="8">
    <source>
        <dbReference type="Proteomes" id="UP000046395"/>
    </source>
</evidence>
<accession>A0A5S6Q810</accession>
<proteinExistence type="predicted"/>
<dbReference type="GO" id="GO:0055120">
    <property type="term" value="C:striated muscle dense body"/>
    <property type="evidence" value="ECO:0007669"/>
    <property type="project" value="UniProtKB-ARBA"/>
</dbReference>
<dbReference type="STRING" id="70415.A0A5S6Q810"/>
<reference evidence="9" key="1">
    <citation type="submission" date="2019-12" db="UniProtKB">
        <authorList>
            <consortium name="WormBaseParasite"/>
        </authorList>
    </citation>
    <scope>IDENTIFICATION</scope>
</reference>
<dbReference type="Proteomes" id="UP000046395">
    <property type="component" value="Unassembled WGS sequence"/>
</dbReference>
<evidence type="ECO:0000256" key="2">
    <source>
        <dbReference type="ARBA" id="ARBA00022833"/>
    </source>
</evidence>
<evidence type="ECO:0000256" key="1">
    <source>
        <dbReference type="ARBA" id="ARBA00022723"/>
    </source>
</evidence>
<name>A0A5S6Q810_TRIMR</name>
<keyword evidence="2 5" id="KW-0862">Zinc</keyword>
<dbReference type="AlphaFoldDB" id="A0A5S6Q810"/>
<evidence type="ECO:0000259" key="7">
    <source>
        <dbReference type="PROSITE" id="PS50023"/>
    </source>
</evidence>
<dbReference type="SMART" id="SM00132">
    <property type="entry name" value="LIM"/>
    <property type="match status" value="1"/>
</dbReference>
<dbReference type="Pfam" id="PF00412">
    <property type="entry name" value="LIM"/>
    <property type="match status" value="1"/>
</dbReference>
<feature type="region of interest" description="Disordered" evidence="6">
    <location>
        <begin position="1"/>
        <end position="47"/>
    </location>
</feature>
<evidence type="ECO:0000256" key="4">
    <source>
        <dbReference type="ARBA" id="ARBA00037833"/>
    </source>
</evidence>
<dbReference type="InterPro" id="IPR001781">
    <property type="entry name" value="Znf_LIM"/>
</dbReference>
<dbReference type="Gene3D" id="2.10.110.10">
    <property type="entry name" value="Cysteine Rich Protein"/>
    <property type="match status" value="1"/>
</dbReference>
<dbReference type="PROSITE" id="PS50023">
    <property type="entry name" value="LIM_DOMAIN_2"/>
    <property type="match status" value="1"/>
</dbReference>
<dbReference type="GO" id="GO:0031430">
    <property type="term" value="C:M band"/>
    <property type="evidence" value="ECO:0007669"/>
    <property type="project" value="UniProtKB-SubCell"/>
</dbReference>
<protein>
    <submittedName>
        <fullName evidence="9">LIM zinc-binding domain-containing protein</fullName>
    </submittedName>
</protein>
<sequence>MFTPPMKPVGGTAPLAGESATSSLRKAQEESASFSSESHPTAGSMLLHETRTVRTTNMYETSSSPTPVRPPRRLKNVTVQQANQMLDEVKQEQEKNVVIDTLAALVTDVNATAQVLRRSVSRSRLEESETDTSILERTGSESIIERPASAVWERPSAEVEYHLHIHSPAHMDYSDARYSPYATRKPIWEQDQLKSGKDYSSRECLSRARSETPTRKIILLEDPVRHDAPICAACKKPIDKGACITALAPNSTRAQKYHPAHFVCSYCMKPLNLKGTYREHQRKPYCHECFYRLYSGHIYETTSRI</sequence>
<keyword evidence="8" id="KW-1185">Reference proteome</keyword>
<evidence type="ECO:0000256" key="6">
    <source>
        <dbReference type="SAM" id="MobiDB-lite"/>
    </source>
</evidence>
<feature type="domain" description="LIM zinc-binding" evidence="7">
    <location>
        <begin position="229"/>
        <end position="296"/>
    </location>
</feature>
<evidence type="ECO:0000313" key="9">
    <source>
        <dbReference type="WBParaSite" id="TMUE_1000003265.1"/>
    </source>
</evidence>
<comment type="subcellular location">
    <subcellularLocation>
        <location evidence="4">Cytoplasm</location>
        <location evidence="4">Myofibril</location>
        <location evidence="4">Sarcomere</location>
        <location evidence="4">M line</location>
    </subcellularLocation>
</comment>
<dbReference type="WBParaSite" id="TMUE_1000003265.1">
    <property type="protein sequence ID" value="TMUE_1000003265.1"/>
    <property type="gene ID" value="WBGene00289563"/>
</dbReference>